<gene>
    <name evidence="2" type="ORF">DSM00_3099</name>
</gene>
<protein>
    <recommendedName>
        <fullName evidence="4">DUF3667 domain-containing protein</fullName>
    </recommendedName>
</protein>
<keyword evidence="1" id="KW-0812">Transmembrane</keyword>
<dbReference type="AlphaFoldDB" id="A0A4Q0P2Q2"/>
<dbReference type="InterPro" id="IPR022134">
    <property type="entry name" value="DUF3667"/>
</dbReference>
<comment type="caution">
    <text evidence="2">The sequence shown here is derived from an EMBL/GenBank/DDBJ whole genome shotgun (WGS) entry which is preliminary data.</text>
</comment>
<keyword evidence="3" id="KW-1185">Reference proteome</keyword>
<feature type="transmembrane region" description="Helical" evidence="1">
    <location>
        <begin position="380"/>
        <end position="404"/>
    </location>
</feature>
<organism evidence="2 3">
    <name type="scientific">Leeuwenhoekiella aequorea</name>
    <dbReference type="NCBI Taxonomy" id="283736"/>
    <lineage>
        <taxon>Bacteria</taxon>
        <taxon>Pseudomonadati</taxon>
        <taxon>Bacteroidota</taxon>
        <taxon>Flavobacteriia</taxon>
        <taxon>Flavobacteriales</taxon>
        <taxon>Flavobacteriaceae</taxon>
        <taxon>Leeuwenhoekiella</taxon>
    </lineage>
</organism>
<reference evidence="2 3" key="1">
    <citation type="submission" date="2018-07" db="EMBL/GenBank/DDBJ databases">
        <title>Leeuwenhoekiella genomics.</title>
        <authorList>
            <person name="Tahon G."/>
            <person name="Willems A."/>
        </authorList>
    </citation>
    <scope>NUCLEOTIDE SEQUENCE [LARGE SCALE GENOMIC DNA]</scope>
    <source>
        <strain evidence="2 3">LMG 22550</strain>
    </source>
</reference>
<feature type="transmembrane region" description="Helical" evidence="1">
    <location>
        <begin position="246"/>
        <end position="266"/>
    </location>
</feature>
<evidence type="ECO:0000313" key="2">
    <source>
        <dbReference type="EMBL" id="RXG20298.1"/>
    </source>
</evidence>
<evidence type="ECO:0000313" key="3">
    <source>
        <dbReference type="Proteomes" id="UP000289238"/>
    </source>
</evidence>
<dbReference type="EMBL" id="QOVM01000009">
    <property type="protein sequence ID" value="RXG20298.1"/>
    <property type="molecule type" value="Genomic_DNA"/>
</dbReference>
<evidence type="ECO:0008006" key="4">
    <source>
        <dbReference type="Google" id="ProtNLM"/>
    </source>
</evidence>
<dbReference type="RefSeq" id="WP_128758835.1">
    <property type="nucleotide sequence ID" value="NZ_QOVM01000009.1"/>
</dbReference>
<dbReference type="OrthoDB" id="675873at2"/>
<dbReference type="Proteomes" id="UP000289238">
    <property type="component" value="Unassembled WGS sequence"/>
</dbReference>
<name>A0A4Q0P2Q2_9FLAO</name>
<feature type="transmembrane region" description="Helical" evidence="1">
    <location>
        <begin position="318"/>
        <end position="339"/>
    </location>
</feature>
<proteinExistence type="predicted"/>
<feature type="transmembrane region" description="Helical" evidence="1">
    <location>
        <begin position="286"/>
        <end position="306"/>
    </location>
</feature>
<evidence type="ECO:0000256" key="1">
    <source>
        <dbReference type="SAM" id="Phobius"/>
    </source>
</evidence>
<keyword evidence="1" id="KW-1133">Transmembrane helix</keyword>
<accession>A0A4Q0P2Q2</accession>
<dbReference type="Pfam" id="PF12412">
    <property type="entry name" value="DUF3667"/>
    <property type="match status" value="1"/>
</dbReference>
<feature type="transmembrane region" description="Helical" evidence="1">
    <location>
        <begin position="98"/>
        <end position="117"/>
    </location>
</feature>
<sequence>MKLKLSVSSQNKLQHRSNICLNCERTLKITHKYCPYCGQINSTKKLSLGNYFNEFIVSLINYDSRIYYTLKDILFKPGKITLRYVNGKRLTYANPFRFYLSISIIYFLLSGFLDFVLPKKSSTELEGFQEVFSEFTTEDSKIPLDSIKYYRENYKEINKTDSIKTPFSYLPEEKINQNTFYSRTKNKLALFKDFATSTDIKNAPQALDSLAYDKSRINLWLYDRSTTYNRILEEPLLFASYLSKKIPLFLFFFTPIFALFFMLIYFKRESYKTAKSTLLNTDSKTLRKIFIIPYIGPIILSTLSFARKIFVIYRKRTYIEHVIFIFHVFTFLFLVLLLALIPDSFLGNAVVATILFMIVAPIYFYIALKNFYSEGHIKTLLKFLFLNIVFLVLTSFTGILFLIITAATY</sequence>
<keyword evidence="1" id="KW-0472">Membrane</keyword>
<feature type="transmembrane region" description="Helical" evidence="1">
    <location>
        <begin position="345"/>
        <end position="368"/>
    </location>
</feature>